<dbReference type="EMBL" id="UINC01000917">
    <property type="protein sequence ID" value="SUZ63512.1"/>
    <property type="molecule type" value="Genomic_DNA"/>
</dbReference>
<dbReference type="SUPFAM" id="SSF54373">
    <property type="entry name" value="FAD-linked reductases, C-terminal domain"/>
    <property type="match status" value="1"/>
</dbReference>
<evidence type="ECO:0000256" key="1">
    <source>
        <dbReference type="ARBA" id="ARBA00023002"/>
    </source>
</evidence>
<sequence length="360" mass="38697">MNKPDRVRQALKRVLDSTTPLYIAPRFDPSLAAWLWRFSANCTERKLTANMNVLGPLGHATLQLFAQLIAEEEIACDYQASGYYEVCRTEQGTTHARRDVALMRAHGFDAEVLTGEEIGARMTSLKSDVMGGAYFPDSATCDPYRFVIEMAERVRRAGGRAEAGQVVTKVEGGAHPAVRLATGERFEADAVVLATGAYSLQLARELGCRLPIQPGKGYHRDLEFGEGSRPPLEAACVLGETSVFCTPMSGRLRLAGTMEFSGLNHRIRPSRLAQLTASAEQYLSGIGPSRVTSEWCGLRPCTPDGLPVVGRLPGQTKVFAATGHAMTGLTLGPVTGSLMADLVTGATPSPEVTALAPARF</sequence>
<evidence type="ECO:0000259" key="2">
    <source>
        <dbReference type="Pfam" id="PF01266"/>
    </source>
</evidence>
<dbReference type="InterPro" id="IPR036188">
    <property type="entry name" value="FAD/NAD-bd_sf"/>
</dbReference>
<dbReference type="AlphaFoldDB" id="A0A381P979"/>
<gene>
    <name evidence="3" type="ORF">METZ01_LOCUS16366</name>
</gene>
<accession>A0A381P979</accession>
<dbReference type="GO" id="GO:0005737">
    <property type="term" value="C:cytoplasm"/>
    <property type="evidence" value="ECO:0007669"/>
    <property type="project" value="TreeGrafter"/>
</dbReference>
<reference evidence="3" key="1">
    <citation type="submission" date="2018-05" db="EMBL/GenBank/DDBJ databases">
        <authorList>
            <person name="Lanie J.A."/>
            <person name="Ng W.-L."/>
            <person name="Kazmierczak K.M."/>
            <person name="Andrzejewski T.M."/>
            <person name="Davidsen T.M."/>
            <person name="Wayne K.J."/>
            <person name="Tettelin H."/>
            <person name="Glass J.I."/>
            <person name="Rusch D."/>
            <person name="Podicherti R."/>
            <person name="Tsui H.-C.T."/>
            <person name="Winkler M.E."/>
        </authorList>
    </citation>
    <scope>NUCLEOTIDE SEQUENCE</scope>
</reference>
<dbReference type="GO" id="GO:0016491">
    <property type="term" value="F:oxidoreductase activity"/>
    <property type="evidence" value="ECO:0007669"/>
    <property type="project" value="UniProtKB-KW"/>
</dbReference>
<organism evidence="3">
    <name type="scientific">marine metagenome</name>
    <dbReference type="NCBI Taxonomy" id="408172"/>
    <lineage>
        <taxon>unclassified sequences</taxon>
        <taxon>metagenomes</taxon>
        <taxon>ecological metagenomes</taxon>
    </lineage>
</organism>
<dbReference type="Gene3D" id="3.50.50.60">
    <property type="entry name" value="FAD/NAD(P)-binding domain"/>
    <property type="match status" value="1"/>
</dbReference>
<proteinExistence type="predicted"/>
<dbReference type="SUPFAM" id="SSF51905">
    <property type="entry name" value="FAD/NAD(P)-binding domain"/>
    <property type="match status" value="1"/>
</dbReference>
<dbReference type="InterPro" id="IPR006076">
    <property type="entry name" value="FAD-dep_OxRdtase"/>
</dbReference>
<keyword evidence="1" id="KW-0560">Oxidoreductase</keyword>
<dbReference type="PANTHER" id="PTHR13847:SF289">
    <property type="entry name" value="GLYCINE OXIDASE"/>
    <property type="match status" value="1"/>
</dbReference>
<dbReference type="PANTHER" id="PTHR13847">
    <property type="entry name" value="SARCOSINE DEHYDROGENASE-RELATED"/>
    <property type="match status" value="1"/>
</dbReference>
<name>A0A381P979_9ZZZZ</name>
<evidence type="ECO:0000313" key="3">
    <source>
        <dbReference type="EMBL" id="SUZ63512.1"/>
    </source>
</evidence>
<dbReference type="Gene3D" id="3.30.9.10">
    <property type="entry name" value="D-Amino Acid Oxidase, subunit A, domain 2"/>
    <property type="match status" value="1"/>
</dbReference>
<feature type="domain" description="FAD dependent oxidoreductase" evidence="2">
    <location>
        <begin position="54"/>
        <end position="342"/>
    </location>
</feature>
<dbReference type="Pfam" id="PF01266">
    <property type="entry name" value="DAO"/>
    <property type="match status" value="1"/>
</dbReference>
<protein>
    <recommendedName>
        <fullName evidence="2">FAD dependent oxidoreductase domain-containing protein</fullName>
    </recommendedName>
</protein>